<dbReference type="InterPro" id="IPR036291">
    <property type="entry name" value="NAD(P)-bd_dom_sf"/>
</dbReference>
<dbReference type="AlphaFoldDB" id="A0A953JCG3"/>
<dbReference type="Gene3D" id="3.40.50.720">
    <property type="entry name" value="NAD(P)-binding Rossmann-like Domain"/>
    <property type="match status" value="1"/>
</dbReference>
<dbReference type="EMBL" id="JAIOIV010000115">
    <property type="protein sequence ID" value="MBZ0157462.1"/>
    <property type="molecule type" value="Genomic_DNA"/>
</dbReference>
<evidence type="ECO:0000313" key="3">
    <source>
        <dbReference type="Proteomes" id="UP000705867"/>
    </source>
</evidence>
<dbReference type="SUPFAM" id="SSF51735">
    <property type="entry name" value="NAD(P)-binding Rossmann-fold domains"/>
    <property type="match status" value="1"/>
</dbReference>
<dbReference type="InterPro" id="IPR050177">
    <property type="entry name" value="Lipid_A_modif_metabolic_enz"/>
</dbReference>
<organism evidence="2 3">
    <name type="scientific">Candidatus Nitrobium versatile</name>
    <dbReference type="NCBI Taxonomy" id="2884831"/>
    <lineage>
        <taxon>Bacteria</taxon>
        <taxon>Pseudomonadati</taxon>
        <taxon>Nitrospirota</taxon>
        <taxon>Nitrospiria</taxon>
        <taxon>Nitrospirales</taxon>
        <taxon>Nitrospiraceae</taxon>
        <taxon>Candidatus Nitrobium</taxon>
    </lineage>
</organism>
<dbReference type="Proteomes" id="UP000705867">
    <property type="component" value="Unassembled WGS sequence"/>
</dbReference>
<dbReference type="PANTHER" id="PTHR43245:SF58">
    <property type="entry name" value="BLL5923 PROTEIN"/>
    <property type="match status" value="1"/>
</dbReference>
<reference evidence="2" key="1">
    <citation type="journal article" date="2021" name="bioRxiv">
        <title>Unraveling nitrogen, sulfur and carbon metabolic pathways and microbial community transcriptional responses to substrate deprivation and toxicity stresses in a bioreactor mimicking anoxic brackish coastal sediment conditions.</title>
        <authorList>
            <person name="Martins P.D."/>
            <person name="Echeveste M.J."/>
            <person name="Arshad A."/>
            <person name="Kurth J."/>
            <person name="Ouboter H."/>
            <person name="Jetten M.S.M."/>
            <person name="Welte C.U."/>
        </authorList>
    </citation>
    <scope>NUCLEOTIDE SEQUENCE</scope>
    <source>
        <strain evidence="2">MAG_39</strain>
    </source>
</reference>
<dbReference type="Pfam" id="PF01370">
    <property type="entry name" value="Epimerase"/>
    <property type="match status" value="1"/>
</dbReference>
<proteinExistence type="predicted"/>
<sequence>MKALVTGATGFIGSHLVDSLVRQGFDVSCLVRTTSSVRYLEDLNVRLLHGDCRDAASLPPAVQGVDYVFHLAGITKTCSMDEFFAVNVKGTENIMRAVAAHNPGVRRLVYLSSLAAVGPSPDGRPLREDSKAVPVSVYGKTKREGEEIVFRYRNELPLTVIRPPAVYGPRDRDMLVFFKMVKSGIVPYWGKCYYSFIYVEDLVHGIILSSQSEAAVGEAFFLSDRDIHSTDDIVDAISEAMQKRPLRLLVPRAIMPLLGRMSEKMRGTNIINSDKIREMKYSHWVCDSSKAAERLGFEPKVKIREGARWTADWYRIHQWL</sequence>
<accession>A0A953JCG3</accession>
<comment type="caution">
    <text evidence="2">The sequence shown here is derived from an EMBL/GenBank/DDBJ whole genome shotgun (WGS) entry which is preliminary data.</text>
</comment>
<feature type="domain" description="NAD-dependent epimerase/dehydratase" evidence="1">
    <location>
        <begin position="3"/>
        <end position="213"/>
    </location>
</feature>
<dbReference type="PANTHER" id="PTHR43245">
    <property type="entry name" value="BIFUNCTIONAL POLYMYXIN RESISTANCE PROTEIN ARNA"/>
    <property type="match status" value="1"/>
</dbReference>
<evidence type="ECO:0000259" key="1">
    <source>
        <dbReference type="Pfam" id="PF01370"/>
    </source>
</evidence>
<name>A0A953JCG3_9BACT</name>
<evidence type="ECO:0000313" key="2">
    <source>
        <dbReference type="EMBL" id="MBZ0157462.1"/>
    </source>
</evidence>
<gene>
    <name evidence="2" type="ORF">K8I29_14790</name>
</gene>
<dbReference type="InterPro" id="IPR001509">
    <property type="entry name" value="Epimerase_deHydtase"/>
</dbReference>
<protein>
    <submittedName>
        <fullName evidence="2">SDR family NAD(P)-dependent oxidoreductase</fullName>
    </submittedName>
</protein>
<reference evidence="2" key="2">
    <citation type="submission" date="2021-08" db="EMBL/GenBank/DDBJ databases">
        <authorList>
            <person name="Dalcin Martins P."/>
        </authorList>
    </citation>
    <scope>NUCLEOTIDE SEQUENCE</scope>
    <source>
        <strain evidence="2">MAG_39</strain>
    </source>
</reference>